<keyword evidence="3" id="KW-1185">Reference proteome</keyword>
<dbReference type="STRING" id="443218.AS9A_1197"/>
<evidence type="ECO:0000313" key="3">
    <source>
        <dbReference type="Proteomes" id="UP000009235"/>
    </source>
</evidence>
<proteinExistence type="predicted"/>
<feature type="region of interest" description="Disordered" evidence="1">
    <location>
        <begin position="32"/>
        <end position="58"/>
    </location>
</feature>
<dbReference type="Proteomes" id="UP000009235">
    <property type="component" value="Chromosome"/>
</dbReference>
<evidence type="ECO:0000256" key="1">
    <source>
        <dbReference type="SAM" id="MobiDB-lite"/>
    </source>
</evidence>
<dbReference type="KEGG" id="asd:AS9A_1197"/>
<protein>
    <submittedName>
        <fullName evidence="2">Uncharacterized protein</fullName>
    </submittedName>
</protein>
<organism evidence="2 3">
    <name type="scientific">Hoyosella subflava (strain DSM 45089 / JCM 17490 / NBRC 109087 / DQS3-9A1)</name>
    <name type="common">Amycolicicoccus subflavus</name>
    <dbReference type="NCBI Taxonomy" id="443218"/>
    <lineage>
        <taxon>Bacteria</taxon>
        <taxon>Bacillati</taxon>
        <taxon>Actinomycetota</taxon>
        <taxon>Actinomycetes</taxon>
        <taxon>Mycobacteriales</taxon>
        <taxon>Hoyosellaceae</taxon>
        <taxon>Hoyosella</taxon>
    </lineage>
</organism>
<accession>F6ERS2</accession>
<name>F6ERS2_HOYSD</name>
<sequence>MELDLLPLNPAAHRMAADIVSCLSLGRSPRFVAPAHLGGGEDHEPAAAPDSSEGQEGN</sequence>
<dbReference type="EMBL" id="CP002786">
    <property type="protein sequence ID" value="AEF39649.1"/>
    <property type="molecule type" value="Genomic_DNA"/>
</dbReference>
<evidence type="ECO:0000313" key="2">
    <source>
        <dbReference type="EMBL" id="AEF39649.1"/>
    </source>
</evidence>
<reference evidence="2 3" key="1">
    <citation type="journal article" date="2011" name="J. Bacteriol.">
        <title>Complete genome sequence of Amycolicicoccus subflavus DQS3-9A1T, an actinomycete isolated from crude oil-polluted soil.</title>
        <authorList>
            <person name="Cai M."/>
            <person name="Chen W.M."/>
            <person name="Nie Y."/>
            <person name="Chi C.Q."/>
            <person name="Wang Y.N."/>
            <person name="Tang Y.Q."/>
            <person name="Li G.Y."/>
            <person name="Wu X.L."/>
        </authorList>
    </citation>
    <scope>NUCLEOTIDE SEQUENCE [LARGE SCALE GENOMIC DNA]</scope>
    <source>
        <strain evidence="3">DSM 45089 / DQS3-9A1</strain>
    </source>
</reference>
<dbReference type="AlphaFoldDB" id="F6ERS2"/>
<dbReference type="HOGENOM" id="CLU_2969156_0_0_11"/>
<gene>
    <name evidence="2" type="ordered locus">AS9A_1197</name>
</gene>